<evidence type="ECO:0008006" key="5">
    <source>
        <dbReference type="Google" id="ProtNLM"/>
    </source>
</evidence>
<protein>
    <recommendedName>
        <fullName evidence="5">Secreted protein</fullName>
    </recommendedName>
</protein>
<feature type="signal peptide" evidence="2">
    <location>
        <begin position="1"/>
        <end position="29"/>
    </location>
</feature>
<gene>
    <name evidence="3" type="ORF">RCOM_1500200</name>
</gene>
<dbReference type="InParanoid" id="B9R9R6"/>
<accession>B9R9R6</accession>
<reference evidence="4" key="1">
    <citation type="journal article" date="2010" name="Nat. Biotechnol.">
        <title>Draft genome sequence of the oilseed species Ricinus communis.</title>
        <authorList>
            <person name="Chan A.P."/>
            <person name="Crabtree J."/>
            <person name="Zhao Q."/>
            <person name="Lorenzi H."/>
            <person name="Orvis J."/>
            <person name="Puiu D."/>
            <person name="Melake-Berhan A."/>
            <person name="Jones K.M."/>
            <person name="Redman J."/>
            <person name="Chen G."/>
            <person name="Cahoon E.B."/>
            <person name="Gedil M."/>
            <person name="Stanke M."/>
            <person name="Haas B.J."/>
            <person name="Wortman J.R."/>
            <person name="Fraser-Liggett C.M."/>
            <person name="Ravel J."/>
            <person name="Rabinowicz P.D."/>
        </authorList>
    </citation>
    <scope>NUCLEOTIDE SEQUENCE [LARGE SCALE GENOMIC DNA]</scope>
    <source>
        <strain evidence="4">cv. Hale</strain>
    </source>
</reference>
<organism evidence="3 4">
    <name type="scientific">Ricinus communis</name>
    <name type="common">Castor bean</name>
    <dbReference type="NCBI Taxonomy" id="3988"/>
    <lineage>
        <taxon>Eukaryota</taxon>
        <taxon>Viridiplantae</taxon>
        <taxon>Streptophyta</taxon>
        <taxon>Embryophyta</taxon>
        <taxon>Tracheophyta</taxon>
        <taxon>Spermatophyta</taxon>
        <taxon>Magnoliopsida</taxon>
        <taxon>eudicotyledons</taxon>
        <taxon>Gunneridae</taxon>
        <taxon>Pentapetalae</taxon>
        <taxon>rosids</taxon>
        <taxon>fabids</taxon>
        <taxon>Malpighiales</taxon>
        <taxon>Euphorbiaceae</taxon>
        <taxon>Acalyphoideae</taxon>
        <taxon>Acalypheae</taxon>
        <taxon>Ricinus</taxon>
    </lineage>
</organism>
<feature type="region of interest" description="Disordered" evidence="1">
    <location>
        <begin position="69"/>
        <end position="90"/>
    </location>
</feature>
<keyword evidence="4" id="KW-1185">Reference proteome</keyword>
<evidence type="ECO:0000313" key="3">
    <source>
        <dbReference type="EMBL" id="EEF51543.1"/>
    </source>
</evidence>
<evidence type="ECO:0000256" key="1">
    <source>
        <dbReference type="SAM" id="MobiDB-lite"/>
    </source>
</evidence>
<dbReference type="EMBL" id="EQ973773">
    <property type="protein sequence ID" value="EEF51543.1"/>
    <property type="molecule type" value="Genomic_DNA"/>
</dbReference>
<dbReference type="Proteomes" id="UP000008311">
    <property type="component" value="Unassembled WGS sequence"/>
</dbReference>
<evidence type="ECO:0000313" key="4">
    <source>
        <dbReference type="Proteomes" id="UP000008311"/>
    </source>
</evidence>
<feature type="chain" id="PRO_5002890844" description="Secreted protein" evidence="2">
    <location>
        <begin position="30"/>
        <end position="90"/>
    </location>
</feature>
<name>B9R9R6_RICCO</name>
<sequence length="90" mass="10037">MLCGPRLFSFLFFFFSLSLSLSLPRLNMGEQIGQKVRRGDESRIEITVNSEEASKECANSVNGRSRLIAAREVSQGRDSGGTRAPREKNE</sequence>
<keyword evidence="2" id="KW-0732">Signal</keyword>
<evidence type="ECO:0000256" key="2">
    <source>
        <dbReference type="SAM" id="SignalP"/>
    </source>
</evidence>
<proteinExistence type="predicted"/>
<dbReference type="AlphaFoldDB" id="B9R9R6"/>